<evidence type="ECO:0000256" key="2">
    <source>
        <dbReference type="ARBA" id="ARBA00023002"/>
    </source>
</evidence>
<evidence type="ECO:0000259" key="5">
    <source>
        <dbReference type="Pfam" id="PF22725"/>
    </source>
</evidence>
<dbReference type="Gene3D" id="3.40.50.720">
    <property type="entry name" value="NAD(P)-binding Rossmann-like Domain"/>
    <property type="match status" value="1"/>
</dbReference>
<sequence length="361" mass="38327">MTGTPPGSPLRVGLVGYGLAGSVFHAPLIATTEGLTLDTVVTSNAERQEQARTEYPGVRVAATPDELFERAGDLDLIVIASPNKTHVPLATAALKSGLPVVVDKPVAGTAAEARELAALADERGLLLSVFQNRRWDNDFLTLRRLLAEGELGDVWRFESRFERWRPQPKGGWRESGDPAEIGGLLYDLGSHVVDQALVLFGPAASVYAESDIRRPGAETDDDTFIALTHANGVRSHLYVSATTAQLGPRFRVLGSQAGYVKYGLDPQEAALRDGQRPSQSADWGTEPESLWGRVGSGESPLTGGGRPLRTLPGDYPAYYAAIAAALRDGAPNPVTALEAAAALDVLAAARRSARDGVTVTL</sequence>
<evidence type="ECO:0000313" key="6">
    <source>
        <dbReference type="EMBL" id="GEC10073.1"/>
    </source>
</evidence>
<reference evidence="6 7" key="1">
    <citation type="submission" date="2019-06" db="EMBL/GenBank/DDBJ databases">
        <title>Whole genome shotgun sequence of Streptomyces spinoverrucosus NBRC 14228.</title>
        <authorList>
            <person name="Hosoyama A."/>
            <person name="Uohara A."/>
            <person name="Ohji S."/>
            <person name="Ichikawa N."/>
        </authorList>
    </citation>
    <scope>NUCLEOTIDE SEQUENCE [LARGE SCALE GENOMIC DNA]</scope>
    <source>
        <strain evidence="6 7">NBRC 14228</strain>
    </source>
</reference>
<feature type="domain" description="Gfo/Idh/MocA-like oxidoreductase N-terminal" evidence="4">
    <location>
        <begin position="10"/>
        <end position="129"/>
    </location>
</feature>
<comment type="similarity">
    <text evidence="1">Belongs to the Gfo/Idh/MocA family.</text>
</comment>
<dbReference type="InterPro" id="IPR000683">
    <property type="entry name" value="Gfo/Idh/MocA-like_OxRdtase_N"/>
</dbReference>
<dbReference type="Pfam" id="PF01408">
    <property type="entry name" value="GFO_IDH_MocA"/>
    <property type="match status" value="1"/>
</dbReference>
<dbReference type="Pfam" id="PF22725">
    <property type="entry name" value="GFO_IDH_MocA_C3"/>
    <property type="match status" value="1"/>
</dbReference>
<feature type="domain" description="GFO/IDH/MocA-like oxidoreductase" evidence="5">
    <location>
        <begin position="139"/>
        <end position="258"/>
    </location>
</feature>
<dbReference type="PANTHER" id="PTHR43708:SF5">
    <property type="entry name" value="CONSERVED EXPRESSED OXIDOREDUCTASE (EUROFUNG)-RELATED"/>
    <property type="match status" value="1"/>
</dbReference>
<dbReference type="SUPFAM" id="SSF55347">
    <property type="entry name" value="Glyceraldehyde-3-phosphate dehydrogenase-like, C-terminal domain"/>
    <property type="match status" value="1"/>
</dbReference>
<evidence type="ECO:0000259" key="4">
    <source>
        <dbReference type="Pfam" id="PF01408"/>
    </source>
</evidence>
<dbReference type="SUPFAM" id="SSF51735">
    <property type="entry name" value="NAD(P)-binding Rossmann-fold domains"/>
    <property type="match status" value="1"/>
</dbReference>
<dbReference type="InterPro" id="IPR036291">
    <property type="entry name" value="NAD(P)-bd_dom_sf"/>
</dbReference>
<proteinExistence type="inferred from homology"/>
<dbReference type="InterPro" id="IPR055170">
    <property type="entry name" value="GFO_IDH_MocA-like_dom"/>
</dbReference>
<dbReference type="OrthoDB" id="256869at2"/>
<organism evidence="6 7">
    <name type="scientific">Streptomyces spinoverrucosus</name>
    <dbReference type="NCBI Taxonomy" id="284043"/>
    <lineage>
        <taxon>Bacteria</taxon>
        <taxon>Bacillati</taxon>
        <taxon>Actinomycetota</taxon>
        <taxon>Actinomycetes</taxon>
        <taxon>Kitasatosporales</taxon>
        <taxon>Streptomycetaceae</taxon>
        <taxon>Streptomyces</taxon>
    </lineage>
</organism>
<dbReference type="InterPro" id="IPR051317">
    <property type="entry name" value="Gfo/Idh/MocA_oxidoreduct"/>
</dbReference>
<gene>
    <name evidence="6" type="ORF">SSP24_77280</name>
</gene>
<evidence type="ECO:0000256" key="1">
    <source>
        <dbReference type="ARBA" id="ARBA00010928"/>
    </source>
</evidence>
<name>A0A4Y3VTV0_9ACTN</name>
<feature type="region of interest" description="Disordered" evidence="3">
    <location>
        <begin position="271"/>
        <end position="307"/>
    </location>
</feature>
<dbReference type="GO" id="GO:0000166">
    <property type="term" value="F:nucleotide binding"/>
    <property type="evidence" value="ECO:0007669"/>
    <property type="project" value="InterPro"/>
</dbReference>
<keyword evidence="2" id="KW-0560">Oxidoreductase</keyword>
<keyword evidence="7" id="KW-1185">Reference proteome</keyword>
<accession>A0A4Y3VTV0</accession>
<dbReference type="AlphaFoldDB" id="A0A4Y3VTV0"/>
<dbReference type="RefSeq" id="WP_141315321.1">
    <property type="nucleotide sequence ID" value="NZ_BJND01000091.1"/>
</dbReference>
<evidence type="ECO:0000256" key="3">
    <source>
        <dbReference type="SAM" id="MobiDB-lite"/>
    </source>
</evidence>
<dbReference type="GO" id="GO:0016491">
    <property type="term" value="F:oxidoreductase activity"/>
    <property type="evidence" value="ECO:0007669"/>
    <property type="project" value="UniProtKB-KW"/>
</dbReference>
<dbReference type="Gene3D" id="3.30.360.10">
    <property type="entry name" value="Dihydrodipicolinate Reductase, domain 2"/>
    <property type="match status" value="1"/>
</dbReference>
<dbReference type="Proteomes" id="UP000317881">
    <property type="component" value="Unassembled WGS sequence"/>
</dbReference>
<dbReference type="PANTHER" id="PTHR43708">
    <property type="entry name" value="CONSERVED EXPRESSED OXIDOREDUCTASE (EUROFUNG)"/>
    <property type="match status" value="1"/>
</dbReference>
<evidence type="ECO:0000313" key="7">
    <source>
        <dbReference type="Proteomes" id="UP000317881"/>
    </source>
</evidence>
<protein>
    <submittedName>
        <fullName evidence="6">Oxidoreductase</fullName>
    </submittedName>
</protein>
<comment type="caution">
    <text evidence="6">The sequence shown here is derived from an EMBL/GenBank/DDBJ whole genome shotgun (WGS) entry which is preliminary data.</text>
</comment>
<dbReference type="EMBL" id="BJND01000091">
    <property type="protein sequence ID" value="GEC10073.1"/>
    <property type="molecule type" value="Genomic_DNA"/>
</dbReference>